<comment type="similarity">
    <text evidence="2 6">Belongs to the flagella basal body rod proteins family.</text>
</comment>
<evidence type="ECO:0000259" key="7">
    <source>
        <dbReference type="Pfam" id="PF06429"/>
    </source>
</evidence>
<dbReference type="InterPro" id="IPR053967">
    <property type="entry name" value="LlgE_F_G-like_D1"/>
</dbReference>
<comment type="subunit">
    <text evidence="4 6">The basal body constitutes a major portion of the flagellar organelle and consists of five rings (E,L,P,S, and M) mounted on a central rod. The rod consists of about 26 subunits of FlgG in the distal portion, and FlgB, FlgC and FlgF are thought to build up the proximal portion of the rod with about 6 subunits each.</text>
</comment>
<accession>A0ABT5K4C3</accession>
<dbReference type="Pfam" id="PF06429">
    <property type="entry name" value="Flg_bbr_C"/>
    <property type="match status" value="1"/>
</dbReference>
<gene>
    <name evidence="9" type="ORF">OIK44_17215</name>
</gene>
<dbReference type="Proteomes" id="UP001221208">
    <property type="component" value="Unassembled WGS sequence"/>
</dbReference>
<evidence type="ECO:0000313" key="9">
    <source>
        <dbReference type="EMBL" id="MDC8759325.1"/>
    </source>
</evidence>
<dbReference type="PANTHER" id="PTHR30435">
    <property type="entry name" value="FLAGELLAR PROTEIN"/>
    <property type="match status" value="1"/>
</dbReference>
<dbReference type="PANTHER" id="PTHR30435:SF18">
    <property type="entry name" value="FLAGELLAR BASAL-BODY ROD PROTEIN FLGF"/>
    <property type="match status" value="1"/>
</dbReference>
<evidence type="ECO:0000313" key="10">
    <source>
        <dbReference type="Proteomes" id="UP001221208"/>
    </source>
</evidence>
<dbReference type="RefSeq" id="WP_273672418.1">
    <property type="nucleotide sequence ID" value="NZ_JAQQXR010000006.1"/>
</dbReference>
<comment type="subcellular location">
    <subcellularLocation>
        <location evidence="1 6">Bacterial flagellum basal body</location>
    </subcellularLocation>
</comment>
<evidence type="ECO:0000256" key="4">
    <source>
        <dbReference type="ARBA" id="ARBA00038560"/>
    </source>
</evidence>
<dbReference type="InterPro" id="IPR020013">
    <property type="entry name" value="Flagellar_FlgE/F/G"/>
</dbReference>
<keyword evidence="3 6" id="KW-0975">Bacterial flagellum</keyword>
<dbReference type="Pfam" id="PF22692">
    <property type="entry name" value="LlgE_F_G_D1"/>
    <property type="match status" value="1"/>
</dbReference>
<dbReference type="EMBL" id="JAQQXR010000006">
    <property type="protein sequence ID" value="MDC8759325.1"/>
    <property type="molecule type" value="Genomic_DNA"/>
</dbReference>
<comment type="caution">
    <text evidence="9">The sequence shown here is derived from an EMBL/GenBank/DDBJ whole genome shotgun (WGS) entry which is preliminary data.</text>
</comment>
<keyword evidence="9" id="KW-0969">Cilium</keyword>
<dbReference type="InterPro" id="IPR010930">
    <property type="entry name" value="Flg_bb/hook_C_dom"/>
</dbReference>
<sequence length="248" mass="25984">MDRLVYTAMTGARHILDQQATTANNLANATSTGFRAQLNTFRAVPIVAENLPLATRSFVVDSTVGADFAQGPMLHTGRDLDVAVQNKGWIVVRSADGSEAYTRNGSLKINENGMLQTQGGLMVEGETGPLAVPPEVKVSVASDGTVGTISTDTKPGPATILGRIKLVNPPEQALVRGADGLFRLKDGSTADADPFVKLSSGALEGSNVSPVDSMVSMISLARAFETQMSLMKNAENNAAKATQILALN</sequence>
<name>A0ABT5K4C3_9BURK</name>
<evidence type="ECO:0000256" key="2">
    <source>
        <dbReference type="ARBA" id="ARBA00009677"/>
    </source>
</evidence>
<keyword evidence="9" id="KW-0282">Flagellum</keyword>
<keyword evidence="9" id="KW-0966">Cell projection</keyword>
<evidence type="ECO:0000256" key="3">
    <source>
        <dbReference type="ARBA" id="ARBA00023143"/>
    </source>
</evidence>
<dbReference type="NCBIfam" id="TIGR03506">
    <property type="entry name" value="FlgEFG_subfam"/>
    <property type="match status" value="1"/>
</dbReference>
<proteinExistence type="inferred from homology"/>
<reference evidence="9 10" key="1">
    <citation type="submission" date="2022-10" db="EMBL/GenBank/DDBJ databases">
        <title>Janthinobacterium sp. hw3 Genome sequencing.</title>
        <authorList>
            <person name="Park S."/>
        </authorList>
    </citation>
    <scope>NUCLEOTIDE SEQUENCE [LARGE SCALE GENOMIC DNA]</scope>
    <source>
        <strain evidence="10">hw3</strain>
    </source>
</reference>
<dbReference type="InterPro" id="IPR037925">
    <property type="entry name" value="FlgE/F/G-like"/>
</dbReference>
<protein>
    <recommendedName>
        <fullName evidence="5 6">Flagellar basal-body rod protein FlgF</fullName>
    </recommendedName>
</protein>
<evidence type="ECO:0000256" key="5">
    <source>
        <dbReference type="ARBA" id="ARBA00040228"/>
    </source>
</evidence>
<feature type="domain" description="Flagellar hook protein FlgE/F/G-like D1" evidence="8">
    <location>
        <begin position="83"/>
        <end position="146"/>
    </location>
</feature>
<evidence type="ECO:0000256" key="1">
    <source>
        <dbReference type="ARBA" id="ARBA00004117"/>
    </source>
</evidence>
<organism evidence="9 10">
    <name type="scientific">Janthinobacterium fluminis</name>
    <dbReference type="NCBI Taxonomy" id="2987524"/>
    <lineage>
        <taxon>Bacteria</taxon>
        <taxon>Pseudomonadati</taxon>
        <taxon>Pseudomonadota</taxon>
        <taxon>Betaproteobacteria</taxon>
        <taxon>Burkholderiales</taxon>
        <taxon>Oxalobacteraceae</taxon>
        <taxon>Janthinobacterium</taxon>
    </lineage>
</organism>
<dbReference type="NCBIfam" id="NF009280">
    <property type="entry name" value="PRK12640.1"/>
    <property type="match status" value="1"/>
</dbReference>
<keyword evidence="10" id="KW-1185">Reference proteome</keyword>
<evidence type="ECO:0000259" key="8">
    <source>
        <dbReference type="Pfam" id="PF22692"/>
    </source>
</evidence>
<feature type="domain" description="Flagellar basal-body/hook protein C-terminal" evidence="7">
    <location>
        <begin position="200"/>
        <end position="244"/>
    </location>
</feature>
<evidence type="ECO:0000256" key="6">
    <source>
        <dbReference type="RuleBase" id="RU362116"/>
    </source>
</evidence>
<dbReference type="SUPFAM" id="SSF117143">
    <property type="entry name" value="Flagellar hook protein flgE"/>
    <property type="match status" value="1"/>
</dbReference>